<evidence type="ECO:0000256" key="1">
    <source>
        <dbReference type="SAM" id="MobiDB-lite"/>
    </source>
</evidence>
<feature type="transmembrane region" description="Helical" evidence="2">
    <location>
        <begin position="56"/>
        <end position="76"/>
    </location>
</feature>
<sequence>MPENAFADGVGRNETGTSASHERGYIRPSTAGFATGEFRFDMEEDQRPPMWSWKRILAVCLLAVVLLVSSFLGGYFHGMQTGKRTRDQQGNISEELFDSEWQRLPCVTEDDVCPEGFTEPPLILISLDGFRADYLSRGLNPSLERLAQCGVKAPFMRPVFPTKTFPNHFTIVTGLWPESHGIVDNKMYDPEFKTLFRIGNIESYNGRWWEAEPTRVEVLLAWLDLPAERRPSLLTLYVNEPDSAGHDHGPHSAAVDEALELVEIMLDRLMAGLQERRLLGCVNLLVVSDHGEYTSLL</sequence>
<name>A0A9D4T6M0_RHISA</name>
<evidence type="ECO:0000313" key="4">
    <source>
        <dbReference type="Proteomes" id="UP000821837"/>
    </source>
</evidence>
<reference evidence="3" key="2">
    <citation type="submission" date="2021-09" db="EMBL/GenBank/DDBJ databases">
        <authorList>
            <person name="Jia N."/>
            <person name="Wang J."/>
            <person name="Shi W."/>
            <person name="Du L."/>
            <person name="Sun Y."/>
            <person name="Zhan W."/>
            <person name="Jiang J."/>
            <person name="Wang Q."/>
            <person name="Zhang B."/>
            <person name="Ji P."/>
            <person name="Sakyi L.B."/>
            <person name="Cui X."/>
            <person name="Yuan T."/>
            <person name="Jiang B."/>
            <person name="Yang W."/>
            <person name="Lam T.T.-Y."/>
            <person name="Chang Q."/>
            <person name="Ding S."/>
            <person name="Wang X."/>
            <person name="Zhu J."/>
            <person name="Ruan X."/>
            <person name="Zhao L."/>
            <person name="Wei J."/>
            <person name="Que T."/>
            <person name="Du C."/>
            <person name="Cheng J."/>
            <person name="Dai P."/>
            <person name="Han X."/>
            <person name="Huang E."/>
            <person name="Gao Y."/>
            <person name="Liu J."/>
            <person name="Shao H."/>
            <person name="Ye R."/>
            <person name="Li L."/>
            <person name="Wei W."/>
            <person name="Wang X."/>
            <person name="Wang C."/>
            <person name="Huo Q."/>
            <person name="Li W."/>
            <person name="Guo W."/>
            <person name="Chen H."/>
            <person name="Chen S."/>
            <person name="Zhou L."/>
            <person name="Zhou L."/>
            <person name="Ni X."/>
            <person name="Tian J."/>
            <person name="Zhou Y."/>
            <person name="Sheng Y."/>
            <person name="Liu T."/>
            <person name="Pan Y."/>
            <person name="Xia L."/>
            <person name="Li J."/>
            <person name="Zhao F."/>
            <person name="Cao W."/>
        </authorList>
    </citation>
    <scope>NUCLEOTIDE SEQUENCE</scope>
    <source>
        <strain evidence="3">Rsan-2018</strain>
        <tissue evidence="3">Larvae</tissue>
    </source>
</reference>
<dbReference type="InterPro" id="IPR017850">
    <property type="entry name" value="Alkaline_phosphatase_core_sf"/>
</dbReference>
<organism evidence="3 4">
    <name type="scientific">Rhipicephalus sanguineus</name>
    <name type="common">Brown dog tick</name>
    <name type="synonym">Ixodes sanguineus</name>
    <dbReference type="NCBI Taxonomy" id="34632"/>
    <lineage>
        <taxon>Eukaryota</taxon>
        <taxon>Metazoa</taxon>
        <taxon>Ecdysozoa</taxon>
        <taxon>Arthropoda</taxon>
        <taxon>Chelicerata</taxon>
        <taxon>Arachnida</taxon>
        <taxon>Acari</taxon>
        <taxon>Parasitiformes</taxon>
        <taxon>Ixodida</taxon>
        <taxon>Ixodoidea</taxon>
        <taxon>Ixodidae</taxon>
        <taxon>Rhipicephalinae</taxon>
        <taxon>Rhipicephalus</taxon>
        <taxon>Rhipicephalus</taxon>
    </lineage>
</organism>
<evidence type="ECO:0000256" key="2">
    <source>
        <dbReference type="SAM" id="Phobius"/>
    </source>
</evidence>
<dbReference type="GO" id="GO:0055120">
    <property type="term" value="C:striated muscle dense body"/>
    <property type="evidence" value="ECO:0007669"/>
    <property type="project" value="TreeGrafter"/>
</dbReference>
<evidence type="ECO:0000313" key="3">
    <source>
        <dbReference type="EMBL" id="KAH7975355.1"/>
    </source>
</evidence>
<dbReference type="CDD" id="cd16018">
    <property type="entry name" value="Enpp"/>
    <property type="match status" value="1"/>
</dbReference>
<evidence type="ECO:0008006" key="5">
    <source>
        <dbReference type="Google" id="ProtNLM"/>
    </source>
</evidence>
<keyword evidence="2" id="KW-1133">Transmembrane helix</keyword>
<proteinExistence type="predicted"/>
<dbReference type="Gene3D" id="3.40.720.10">
    <property type="entry name" value="Alkaline Phosphatase, subunit A"/>
    <property type="match status" value="2"/>
</dbReference>
<dbReference type="PANTHER" id="PTHR10151:SF114">
    <property type="entry name" value="ECTONUCLEOTIDE PYROPHOSPHATASE_PHOSPHODIESTERASE C27A7.3"/>
    <property type="match status" value="1"/>
</dbReference>
<dbReference type="InterPro" id="IPR002591">
    <property type="entry name" value="Phosphodiest/P_Trfase"/>
</dbReference>
<accession>A0A9D4T6M0</accession>
<dbReference type="GO" id="GO:0016529">
    <property type="term" value="C:sarcoplasmic reticulum"/>
    <property type="evidence" value="ECO:0007669"/>
    <property type="project" value="TreeGrafter"/>
</dbReference>
<reference evidence="3" key="1">
    <citation type="journal article" date="2020" name="Cell">
        <title>Large-Scale Comparative Analyses of Tick Genomes Elucidate Their Genetic Diversity and Vector Capacities.</title>
        <authorList>
            <consortium name="Tick Genome and Microbiome Consortium (TIGMIC)"/>
            <person name="Jia N."/>
            <person name="Wang J."/>
            <person name="Shi W."/>
            <person name="Du L."/>
            <person name="Sun Y."/>
            <person name="Zhan W."/>
            <person name="Jiang J.F."/>
            <person name="Wang Q."/>
            <person name="Zhang B."/>
            <person name="Ji P."/>
            <person name="Bell-Sakyi L."/>
            <person name="Cui X.M."/>
            <person name="Yuan T.T."/>
            <person name="Jiang B.G."/>
            <person name="Yang W.F."/>
            <person name="Lam T.T."/>
            <person name="Chang Q.C."/>
            <person name="Ding S.J."/>
            <person name="Wang X.J."/>
            <person name="Zhu J.G."/>
            <person name="Ruan X.D."/>
            <person name="Zhao L."/>
            <person name="Wei J.T."/>
            <person name="Ye R.Z."/>
            <person name="Que T.C."/>
            <person name="Du C.H."/>
            <person name="Zhou Y.H."/>
            <person name="Cheng J.X."/>
            <person name="Dai P.F."/>
            <person name="Guo W.B."/>
            <person name="Han X.H."/>
            <person name="Huang E.J."/>
            <person name="Li L.F."/>
            <person name="Wei W."/>
            <person name="Gao Y.C."/>
            <person name="Liu J.Z."/>
            <person name="Shao H.Z."/>
            <person name="Wang X."/>
            <person name="Wang C.C."/>
            <person name="Yang T.C."/>
            <person name="Huo Q.B."/>
            <person name="Li W."/>
            <person name="Chen H.Y."/>
            <person name="Chen S.E."/>
            <person name="Zhou L.G."/>
            <person name="Ni X.B."/>
            <person name="Tian J.H."/>
            <person name="Sheng Y."/>
            <person name="Liu T."/>
            <person name="Pan Y.S."/>
            <person name="Xia L.Y."/>
            <person name="Li J."/>
            <person name="Zhao F."/>
            <person name="Cao W.C."/>
        </authorList>
    </citation>
    <scope>NUCLEOTIDE SEQUENCE</scope>
    <source>
        <strain evidence="3">Rsan-2018</strain>
    </source>
</reference>
<feature type="region of interest" description="Disordered" evidence="1">
    <location>
        <begin position="1"/>
        <end position="26"/>
    </location>
</feature>
<keyword evidence="2" id="KW-0812">Transmembrane</keyword>
<comment type="caution">
    <text evidence="3">The sequence shown here is derived from an EMBL/GenBank/DDBJ whole genome shotgun (WGS) entry which is preliminary data.</text>
</comment>
<gene>
    <name evidence="3" type="ORF">HPB52_000616</name>
</gene>
<dbReference type="EMBL" id="JABSTV010001246">
    <property type="protein sequence ID" value="KAH7975355.1"/>
    <property type="molecule type" value="Genomic_DNA"/>
</dbReference>
<dbReference type="Pfam" id="PF01663">
    <property type="entry name" value="Phosphodiest"/>
    <property type="match status" value="2"/>
</dbReference>
<dbReference type="SUPFAM" id="SSF53649">
    <property type="entry name" value="Alkaline phosphatase-like"/>
    <property type="match status" value="1"/>
</dbReference>
<dbReference type="VEuPathDB" id="VectorBase:RSAN_046931"/>
<keyword evidence="2" id="KW-0472">Membrane</keyword>
<dbReference type="GO" id="GO:0031674">
    <property type="term" value="C:I band"/>
    <property type="evidence" value="ECO:0007669"/>
    <property type="project" value="TreeGrafter"/>
</dbReference>
<dbReference type="AlphaFoldDB" id="A0A9D4T6M0"/>
<protein>
    <recommendedName>
        <fullName evidence="5">Ectonucleotide pyrophosphatase/phosphodiesterase</fullName>
    </recommendedName>
</protein>
<keyword evidence="4" id="KW-1185">Reference proteome</keyword>
<dbReference type="PANTHER" id="PTHR10151">
    <property type="entry name" value="ECTONUCLEOTIDE PYROPHOSPHATASE/PHOSPHODIESTERASE"/>
    <property type="match status" value="1"/>
</dbReference>
<dbReference type="Proteomes" id="UP000821837">
    <property type="component" value="Chromosome 10"/>
</dbReference>